<dbReference type="Gene3D" id="3.40.630.30">
    <property type="match status" value="1"/>
</dbReference>
<dbReference type="Proteomes" id="UP000198815">
    <property type="component" value="Unassembled WGS sequence"/>
</dbReference>
<keyword evidence="2" id="KW-0012">Acyltransferase</keyword>
<dbReference type="InterPro" id="IPR000182">
    <property type="entry name" value="GNAT_dom"/>
</dbReference>
<dbReference type="PANTHER" id="PTHR43877">
    <property type="entry name" value="AMINOALKYLPHOSPHONATE N-ACETYLTRANSFERASE-RELATED-RELATED"/>
    <property type="match status" value="1"/>
</dbReference>
<dbReference type="SUPFAM" id="SSF55729">
    <property type="entry name" value="Acyl-CoA N-acyltransferases (Nat)"/>
    <property type="match status" value="1"/>
</dbReference>
<feature type="domain" description="N-acetyltransferase" evidence="3">
    <location>
        <begin position="4"/>
        <end position="169"/>
    </location>
</feature>
<evidence type="ECO:0000313" key="4">
    <source>
        <dbReference type="EMBL" id="SER95148.1"/>
    </source>
</evidence>
<evidence type="ECO:0000256" key="2">
    <source>
        <dbReference type="ARBA" id="ARBA00023315"/>
    </source>
</evidence>
<dbReference type="CDD" id="cd04301">
    <property type="entry name" value="NAT_SF"/>
    <property type="match status" value="1"/>
</dbReference>
<dbReference type="GO" id="GO:0016747">
    <property type="term" value="F:acyltransferase activity, transferring groups other than amino-acyl groups"/>
    <property type="evidence" value="ECO:0007669"/>
    <property type="project" value="InterPro"/>
</dbReference>
<protein>
    <submittedName>
        <fullName evidence="4">Putative glutathione S-transferase</fullName>
    </submittedName>
</protein>
<dbReference type="InterPro" id="IPR016181">
    <property type="entry name" value="Acyl_CoA_acyltransferase"/>
</dbReference>
<dbReference type="RefSeq" id="WP_091970599.1">
    <property type="nucleotide sequence ID" value="NZ_FOGZ01000021.1"/>
</dbReference>
<name>A0A1H9TDF4_9ACTN</name>
<dbReference type="InterPro" id="IPR050832">
    <property type="entry name" value="Bact_Acetyltransf"/>
</dbReference>
<dbReference type="Pfam" id="PF00583">
    <property type="entry name" value="Acetyltransf_1"/>
    <property type="match status" value="1"/>
</dbReference>
<reference evidence="4 5" key="1">
    <citation type="submission" date="2016-10" db="EMBL/GenBank/DDBJ databases">
        <authorList>
            <person name="de Groot N.N."/>
        </authorList>
    </citation>
    <scope>NUCLEOTIDE SEQUENCE [LARGE SCALE GENOMIC DNA]</scope>
    <source>
        <strain evidence="4 5">DSM 16859</strain>
    </source>
</reference>
<keyword evidence="1 4" id="KW-0808">Transferase</keyword>
<evidence type="ECO:0000259" key="3">
    <source>
        <dbReference type="PROSITE" id="PS51186"/>
    </source>
</evidence>
<organism evidence="4 5">
    <name type="scientific">Propionibacterium cyclohexanicum</name>
    <dbReference type="NCBI Taxonomy" id="64702"/>
    <lineage>
        <taxon>Bacteria</taxon>
        <taxon>Bacillati</taxon>
        <taxon>Actinomycetota</taxon>
        <taxon>Actinomycetes</taxon>
        <taxon>Propionibacteriales</taxon>
        <taxon>Propionibacteriaceae</taxon>
        <taxon>Propionibacterium</taxon>
    </lineage>
</organism>
<keyword evidence="5" id="KW-1185">Reference proteome</keyword>
<dbReference type="EMBL" id="FOGZ01000021">
    <property type="protein sequence ID" value="SER95148.1"/>
    <property type="molecule type" value="Genomic_DNA"/>
</dbReference>
<dbReference type="AlphaFoldDB" id="A0A1H9TDF4"/>
<dbReference type="OrthoDB" id="273614at2"/>
<proteinExistence type="predicted"/>
<dbReference type="PROSITE" id="PS51186">
    <property type="entry name" value="GNAT"/>
    <property type="match status" value="1"/>
</dbReference>
<evidence type="ECO:0000313" key="5">
    <source>
        <dbReference type="Proteomes" id="UP000198815"/>
    </source>
</evidence>
<dbReference type="STRING" id="64702.SAMN05443377_12139"/>
<gene>
    <name evidence="4" type="ORF">SAMN05443377_12139</name>
</gene>
<accession>A0A1H9TDF4</accession>
<sequence length="177" mass="19738">MTDLVVREAQAGEYDEVADLLVRAYTSSYENSEEYLDSLRHVGEVVPRQQIWVALDDGRLVGAVLTPAPGLAPEPWTDENGTVYRPPTDELEFNKLAVEPAARGRGVAKALVDKAVQIARERGISRIGIHSGPQMTTAHAMYEHLGFRRHRERETVVVDGGQRLRFYIYDIPGGTHD</sequence>
<evidence type="ECO:0000256" key="1">
    <source>
        <dbReference type="ARBA" id="ARBA00022679"/>
    </source>
</evidence>